<dbReference type="Proteomes" id="UP001204798">
    <property type="component" value="Unassembled WGS sequence"/>
</dbReference>
<reference evidence="3 4" key="1">
    <citation type="submission" date="2022-08" db="EMBL/GenBank/DDBJ databases">
        <title>Bacterial and archaeal communities from various locations to study Microbial Dark Matter (Phase II).</title>
        <authorList>
            <person name="Stepanauskas R."/>
        </authorList>
    </citation>
    <scope>NUCLEOTIDE SEQUENCE [LARGE SCALE GENOMIC DNA]</scope>
    <source>
        <strain evidence="3 4">PD1</strain>
    </source>
</reference>
<dbReference type="InterPro" id="IPR024749">
    <property type="entry name" value="Collagen-bd_put"/>
</dbReference>
<evidence type="ECO:0000259" key="2">
    <source>
        <dbReference type="Pfam" id="PF19815"/>
    </source>
</evidence>
<dbReference type="InterPro" id="IPR017853">
    <property type="entry name" value="GH"/>
</dbReference>
<dbReference type="InterPro" id="IPR046265">
    <property type="entry name" value="DUF6298"/>
</dbReference>
<dbReference type="RefSeq" id="WP_259094856.1">
    <property type="nucleotide sequence ID" value="NZ_CP130454.1"/>
</dbReference>
<sequence length="462" mass="52156">MKRREFLNGLAGMVGWTIACSETGNARAPKSPFKGPLRIHPKNPRYFTDDGKRAIYLTGSHTWTNLQDGFAGKTFDFNAYLDFLAQHNHNFIRMWSWQSTSAWIFDEIRPHPWLRTGPGLARDGKPKFDLTKFNDAYFKRLRERVEAAAKRGIYVSVMFFVDGNFDVPSEWEKTPFHRDNNINGIDGDADGDGKGTDLVTMSDHPKVVAARKLLLAYIKRVIDTLNDLDNVLFEVINEGGTKEWDWFIVRFVKEYEATKPKQHPVGLTGHGREANDEMLASPADWFSPGSREWRELKSDPRPVEASWRKVSILDTDHIWGEGGDERWVWKSFTRGHNPIFMDRIAHLTGDKRGDIPGSEKIRKAMGVTKSIADKINLAEMQPMPDIASTGYCLADPGREYVAYLPKGSEVTVDLSPVKGTLKVTWIHPVDGTIVNGGKVNGGSKRTLKAPFSDHAALWLVRA</sequence>
<evidence type="ECO:0000313" key="4">
    <source>
        <dbReference type="Proteomes" id="UP001204798"/>
    </source>
</evidence>
<dbReference type="PROSITE" id="PS51257">
    <property type="entry name" value="PROKAR_LIPOPROTEIN"/>
    <property type="match status" value="1"/>
</dbReference>
<accession>A0ABT2ELJ1</accession>
<feature type="domain" description="DUF6298" evidence="2">
    <location>
        <begin position="111"/>
        <end position="282"/>
    </location>
</feature>
<dbReference type="Pfam" id="PF12904">
    <property type="entry name" value="Collagen_bind_2"/>
    <property type="match status" value="1"/>
</dbReference>
<comment type="caution">
    <text evidence="3">The sequence shown here is derived from an EMBL/GenBank/DDBJ whole genome shotgun (WGS) entry which is preliminary data.</text>
</comment>
<dbReference type="Pfam" id="PF19815">
    <property type="entry name" value="DUF6298"/>
    <property type="match status" value="1"/>
</dbReference>
<dbReference type="Gene3D" id="3.20.20.80">
    <property type="entry name" value="Glycosidases"/>
    <property type="match status" value="1"/>
</dbReference>
<gene>
    <name evidence="3" type="ORF">M2350_001209</name>
</gene>
<evidence type="ECO:0000313" key="3">
    <source>
        <dbReference type="EMBL" id="MCS3918809.1"/>
    </source>
</evidence>
<feature type="domain" description="Putative collagen-binding" evidence="1">
    <location>
        <begin position="391"/>
        <end position="452"/>
    </location>
</feature>
<evidence type="ECO:0000259" key="1">
    <source>
        <dbReference type="Pfam" id="PF12904"/>
    </source>
</evidence>
<evidence type="ECO:0008006" key="5">
    <source>
        <dbReference type="Google" id="ProtNLM"/>
    </source>
</evidence>
<keyword evidence="4" id="KW-1185">Reference proteome</keyword>
<proteinExistence type="predicted"/>
<dbReference type="SUPFAM" id="SSF51445">
    <property type="entry name" value="(Trans)glycosidases"/>
    <property type="match status" value="1"/>
</dbReference>
<name>A0ABT2ELJ1_9BACT</name>
<dbReference type="EMBL" id="JANUCP010000002">
    <property type="protein sequence ID" value="MCS3918809.1"/>
    <property type="molecule type" value="Genomic_DNA"/>
</dbReference>
<protein>
    <recommendedName>
        <fullName evidence="5">Collagen-binding domain-containing protein</fullName>
    </recommendedName>
</protein>
<organism evidence="3 4">
    <name type="scientific">Candidatus Fervidibacter sacchari</name>
    <dbReference type="NCBI Taxonomy" id="1448929"/>
    <lineage>
        <taxon>Bacteria</taxon>
        <taxon>Candidatus Fervidibacterota</taxon>
        <taxon>Candidatus Fervidibacter</taxon>
    </lineage>
</organism>